<keyword evidence="3" id="KW-0081">Bacteriolytic enzyme</keyword>
<dbReference type="GO" id="GO:0003796">
    <property type="term" value="F:lysozyme activity"/>
    <property type="evidence" value="ECO:0007669"/>
    <property type="project" value="UniProtKB-EC"/>
</dbReference>
<evidence type="ECO:0000256" key="3">
    <source>
        <dbReference type="ARBA" id="ARBA00022638"/>
    </source>
</evidence>
<dbReference type="InterPro" id="IPR002196">
    <property type="entry name" value="Glyco_hydro_24"/>
</dbReference>
<evidence type="ECO:0000313" key="8">
    <source>
        <dbReference type="EMBL" id="QJB05064.1"/>
    </source>
</evidence>
<evidence type="ECO:0000256" key="6">
    <source>
        <dbReference type="ARBA" id="ARBA00023295"/>
    </source>
</evidence>
<comment type="catalytic activity">
    <reaction evidence="1">
        <text>Hydrolysis of (1-&gt;4)-beta-linkages between N-acetylmuramic acid and N-acetyl-D-glucosamine residues in a peptidoglycan and between N-acetyl-D-glucosamine residues in chitodextrins.</text>
        <dbReference type="EC" id="3.2.1.17"/>
    </reaction>
</comment>
<keyword evidence="6" id="KW-0326">Glycosidase</keyword>
<dbReference type="InterPro" id="IPR033907">
    <property type="entry name" value="Endolysin_autolysin"/>
</dbReference>
<accession>A0A6M3M6I2</accession>
<dbReference type="InterPro" id="IPR034690">
    <property type="entry name" value="Endolysin_T4_type"/>
</dbReference>
<dbReference type="SUPFAM" id="SSF53955">
    <property type="entry name" value="Lysozyme-like"/>
    <property type="match status" value="1"/>
</dbReference>
<dbReference type="InterPro" id="IPR051018">
    <property type="entry name" value="Bacteriophage_GH24"/>
</dbReference>
<gene>
    <name evidence="7" type="ORF">MM171A00157_0075</name>
    <name evidence="8" type="ORF">MM171B00143_0035</name>
</gene>
<evidence type="ECO:0000256" key="4">
    <source>
        <dbReference type="ARBA" id="ARBA00022801"/>
    </source>
</evidence>
<sequence>MNTSQKGLDLIKSFEGLRLSAYRCPADIPTIGYGTTAGVKMGDTITKERAEKLLRDDVKRFEGYVDRLVKVPMTQGQYDALVALIYNIGVGAFERSTLLKRVNAGQHALAAAEFDRWVYAGGKKLNGLIKRRAAERALYESAEM</sequence>
<evidence type="ECO:0000313" key="7">
    <source>
        <dbReference type="EMBL" id="QJB00906.1"/>
    </source>
</evidence>
<dbReference type="Pfam" id="PF00959">
    <property type="entry name" value="Phage_lysozyme"/>
    <property type="match status" value="1"/>
</dbReference>
<dbReference type="EMBL" id="MT143702">
    <property type="protein sequence ID" value="QJB00906.1"/>
    <property type="molecule type" value="Genomic_DNA"/>
</dbReference>
<dbReference type="GO" id="GO:0031640">
    <property type="term" value="P:killing of cells of another organism"/>
    <property type="evidence" value="ECO:0007669"/>
    <property type="project" value="UniProtKB-KW"/>
</dbReference>
<protein>
    <submittedName>
        <fullName evidence="7">Putative glycoside hydrolase</fullName>
    </submittedName>
</protein>
<reference evidence="7" key="1">
    <citation type="submission" date="2020-03" db="EMBL/GenBank/DDBJ databases">
        <title>The deep terrestrial virosphere.</title>
        <authorList>
            <person name="Holmfeldt K."/>
            <person name="Nilsson E."/>
            <person name="Simone D."/>
            <person name="Lopez-Fernandez M."/>
            <person name="Wu X."/>
            <person name="de Brujin I."/>
            <person name="Lundin D."/>
            <person name="Andersson A."/>
            <person name="Bertilsson S."/>
            <person name="Dopson M."/>
        </authorList>
    </citation>
    <scope>NUCLEOTIDE SEQUENCE</scope>
    <source>
        <strain evidence="7">MM171A00157</strain>
        <strain evidence="8">MM171B00143</strain>
    </source>
</reference>
<dbReference type="InterPro" id="IPR023347">
    <property type="entry name" value="Lysozyme_dom_sf"/>
</dbReference>
<dbReference type="PANTHER" id="PTHR38107:SF3">
    <property type="entry name" value="LYSOZYME RRRD-RELATED"/>
    <property type="match status" value="1"/>
</dbReference>
<evidence type="ECO:0000256" key="5">
    <source>
        <dbReference type="ARBA" id="ARBA00023200"/>
    </source>
</evidence>
<proteinExistence type="inferred from homology"/>
<dbReference type="GO" id="GO:0042742">
    <property type="term" value="P:defense response to bacterium"/>
    <property type="evidence" value="ECO:0007669"/>
    <property type="project" value="UniProtKB-KW"/>
</dbReference>
<dbReference type="InterPro" id="IPR023346">
    <property type="entry name" value="Lysozyme-like_dom_sf"/>
</dbReference>
<keyword evidence="5" id="KW-1035">Host cytoplasm</keyword>
<organism evidence="7">
    <name type="scientific">viral metagenome</name>
    <dbReference type="NCBI Taxonomy" id="1070528"/>
    <lineage>
        <taxon>unclassified sequences</taxon>
        <taxon>metagenomes</taxon>
        <taxon>organismal metagenomes</taxon>
    </lineage>
</organism>
<dbReference type="AlphaFoldDB" id="A0A6M3M6I2"/>
<dbReference type="EMBL" id="MT143894">
    <property type="protein sequence ID" value="QJB05064.1"/>
    <property type="molecule type" value="Genomic_DNA"/>
</dbReference>
<dbReference type="GO" id="GO:0016998">
    <property type="term" value="P:cell wall macromolecule catabolic process"/>
    <property type="evidence" value="ECO:0007669"/>
    <property type="project" value="InterPro"/>
</dbReference>
<dbReference type="GO" id="GO:0009253">
    <property type="term" value="P:peptidoglycan catabolic process"/>
    <property type="evidence" value="ECO:0007669"/>
    <property type="project" value="InterPro"/>
</dbReference>
<dbReference type="Gene3D" id="1.10.530.40">
    <property type="match status" value="1"/>
</dbReference>
<keyword evidence="2" id="KW-0929">Antimicrobial</keyword>
<dbReference type="CDD" id="cd00737">
    <property type="entry name" value="lyz_endolysin_autolysin"/>
    <property type="match status" value="1"/>
</dbReference>
<name>A0A6M3M6I2_9ZZZZ</name>
<keyword evidence="4 7" id="KW-0378">Hydrolase</keyword>
<dbReference type="PANTHER" id="PTHR38107">
    <property type="match status" value="1"/>
</dbReference>
<evidence type="ECO:0000256" key="1">
    <source>
        <dbReference type="ARBA" id="ARBA00000632"/>
    </source>
</evidence>
<dbReference type="HAMAP" id="MF_04110">
    <property type="entry name" value="ENDOLYSIN_T4"/>
    <property type="match status" value="1"/>
</dbReference>
<evidence type="ECO:0000256" key="2">
    <source>
        <dbReference type="ARBA" id="ARBA00022529"/>
    </source>
</evidence>